<keyword evidence="3" id="KW-1185">Reference proteome</keyword>
<comment type="caution">
    <text evidence="2">The sequence shown here is derived from an EMBL/GenBank/DDBJ whole genome shotgun (WGS) entry which is preliminary data.</text>
</comment>
<accession>A0AAN9VAJ9</accession>
<dbReference type="Proteomes" id="UP001320420">
    <property type="component" value="Unassembled WGS sequence"/>
</dbReference>
<protein>
    <submittedName>
        <fullName evidence="2">Uncharacterized protein</fullName>
    </submittedName>
</protein>
<sequence length="142" mass="15375">MHPETGRLLPKRRPQQQHLHRVRVQGKLALVRSVSIAELRPVGGGGGGGSHISSSPRTMMRHRGVTLDSGVGAAMPGGGSGRRCSLDDVDDDDDSDDYDEEISERDRQPRGYGIGGAGNIRRFLLLLLRLSGGWWLLPVLSS</sequence>
<reference evidence="2 3" key="1">
    <citation type="submission" date="2024-02" db="EMBL/GenBank/DDBJ databases">
        <title>De novo assembly and annotation of 12 fungi associated with fruit tree decline syndrome in Ontario, Canada.</title>
        <authorList>
            <person name="Sulman M."/>
            <person name="Ellouze W."/>
            <person name="Ilyukhin E."/>
        </authorList>
    </citation>
    <scope>NUCLEOTIDE SEQUENCE [LARGE SCALE GENOMIC DNA]</scope>
    <source>
        <strain evidence="2 3">M11/M66-122</strain>
    </source>
</reference>
<gene>
    <name evidence="2" type="ORF">SLS62_000619</name>
</gene>
<organism evidence="2 3">
    <name type="scientific">Diatrype stigma</name>
    <dbReference type="NCBI Taxonomy" id="117547"/>
    <lineage>
        <taxon>Eukaryota</taxon>
        <taxon>Fungi</taxon>
        <taxon>Dikarya</taxon>
        <taxon>Ascomycota</taxon>
        <taxon>Pezizomycotina</taxon>
        <taxon>Sordariomycetes</taxon>
        <taxon>Xylariomycetidae</taxon>
        <taxon>Xylariales</taxon>
        <taxon>Diatrypaceae</taxon>
        <taxon>Diatrype</taxon>
    </lineage>
</organism>
<proteinExistence type="predicted"/>
<feature type="region of interest" description="Disordered" evidence="1">
    <location>
        <begin position="40"/>
        <end position="111"/>
    </location>
</feature>
<evidence type="ECO:0000313" key="2">
    <source>
        <dbReference type="EMBL" id="KAK7757604.1"/>
    </source>
</evidence>
<feature type="compositionally biased region" description="Acidic residues" evidence="1">
    <location>
        <begin position="87"/>
        <end position="103"/>
    </location>
</feature>
<dbReference type="EMBL" id="JAKJXP020000002">
    <property type="protein sequence ID" value="KAK7757604.1"/>
    <property type="molecule type" value="Genomic_DNA"/>
</dbReference>
<evidence type="ECO:0000313" key="3">
    <source>
        <dbReference type="Proteomes" id="UP001320420"/>
    </source>
</evidence>
<name>A0AAN9VAJ9_9PEZI</name>
<dbReference type="AlphaFoldDB" id="A0AAN9VAJ9"/>
<evidence type="ECO:0000256" key="1">
    <source>
        <dbReference type="SAM" id="MobiDB-lite"/>
    </source>
</evidence>